<dbReference type="Proteomes" id="UP001221189">
    <property type="component" value="Unassembled WGS sequence"/>
</dbReference>
<keyword evidence="3" id="KW-0238">DNA-binding</keyword>
<dbReference type="Gene3D" id="3.40.1440.10">
    <property type="entry name" value="GIY-YIG endonuclease"/>
    <property type="match status" value="1"/>
</dbReference>
<accession>A0ABT5KJF0</accession>
<evidence type="ECO:0000256" key="1">
    <source>
        <dbReference type="SAM" id="MobiDB-lite"/>
    </source>
</evidence>
<name>A0ABT5KJF0_9BURK</name>
<feature type="region of interest" description="Disordered" evidence="1">
    <location>
        <begin position="92"/>
        <end position="159"/>
    </location>
</feature>
<proteinExistence type="predicted"/>
<feature type="domain" description="Nuclease associated modular" evidence="2">
    <location>
        <begin position="97"/>
        <end position="116"/>
    </location>
</feature>
<dbReference type="GO" id="GO:0003677">
    <property type="term" value="F:DNA binding"/>
    <property type="evidence" value="ECO:0007669"/>
    <property type="project" value="UniProtKB-KW"/>
</dbReference>
<evidence type="ECO:0000259" key="2">
    <source>
        <dbReference type="SMART" id="SM00496"/>
    </source>
</evidence>
<dbReference type="SMART" id="SM00496">
    <property type="entry name" value="IENR2"/>
    <property type="match status" value="3"/>
</dbReference>
<dbReference type="EMBL" id="JAQQXT010000013">
    <property type="protein sequence ID" value="MDC8773564.1"/>
    <property type="molecule type" value="Genomic_DNA"/>
</dbReference>
<feature type="domain" description="Nuclease associated modular" evidence="2">
    <location>
        <begin position="137"/>
        <end position="153"/>
    </location>
</feature>
<reference evidence="3 4" key="1">
    <citation type="submission" date="2022-10" db="EMBL/GenBank/DDBJ databases">
        <title>Paucibacter sp. hw1 Genome sequencing.</title>
        <authorList>
            <person name="Park S."/>
        </authorList>
    </citation>
    <scope>NUCLEOTIDE SEQUENCE [LARGE SCALE GENOMIC DNA]</scope>
    <source>
        <strain evidence="4">hw1</strain>
    </source>
</reference>
<evidence type="ECO:0000313" key="4">
    <source>
        <dbReference type="Proteomes" id="UP001221189"/>
    </source>
</evidence>
<organism evidence="3 4">
    <name type="scientific">Roseateles albus</name>
    <dbReference type="NCBI Taxonomy" id="2987525"/>
    <lineage>
        <taxon>Bacteria</taxon>
        <taxon>Pseudomonadati</taxon>
        <taxon>Pseudomonadota</taxon>
        <taxon>Betaproteobacteria</taxon>
        <taxon>Burkholderiales</taxon>
        <taxon>Sphaerotilaceae</taxon>
        <taxon>Roseateles</taxon>
    </lineage>
</organism>
<keyword evidence="4" id="KW-1185">Reference proteome</keyword>
<dbReference type="InterPro" id="IPR035901">
    <property type="entry name" value="GIY-YIG_endonuc_sf"/>
</dbReference>
<dbReference type="SUPFAM" id="SSF64496">
    <property type="entry name" value="DNA-binding domain of intron-encoded endonucleases"/>
    <property type="match status" value="1"/>
</dbReference>
<evidence type="ECO:0000313" key="3">
    <source>
        <dbReference type="EMBL" id="MDC8773564.1"/>
    </source>
</evidence>
<gene>
    <name evidence="3" type="ORF">PRZ03_18465</name>
</gene>
<dbReference type="InterPro" id="IPR003611">
    <property type="entry name" value="NUMOD3"/>
</dbReference>
<dbReference type="Pfam" id="PF07460">
    <property type="entry name" value="NUMOD3"/>
    <property type="match status" value="2"/>
</dbReference>
<sequence>MYIYKIHNHKTGNFYFGQRSANKLPPELDTAYWGSSRLLNGIRKERPENWLKEIVSCHTTKEELAEAEQAVIDEYWGHPLLLNRCIPGTHVYSRTTKGKKKPPRTEEHRANISAAMKGKKKPTRTEEHRANMSAARKGKKHSDESKAKMSASWATRRAR</sequence>
<comment type="caution">
    <text evidence="3">The sequence shown here is derived from an EMBL/GenBank/DDBJ whole genome shotgun (WGS) entry which is preliminary data.</text>
</comment>
<protein>
    <submittedName>
        <fullName evidence="3">NUMOD3 domain-containing DNA-binding protein</fullName>
    </submittedName>
</protein>
<feature type="domain" description="Nuclease associated modular" evidence="2">
    <location>
        <begin position="120"/>
        <end position="136"/>
    </location>
</feature>
<dbReference type="RefSeq" id="WP_273601747.1">
    <property type="nucleotide sequence ID" value="NZ_JAQQXT010000013.1"/>
</dbReference>